<accession>A0A7S3MEZ6</accession>
<dbReference type="EMBL" id="HBIC01049540">
    <property type="protein sequence ID" value="CAE0296400.1"/>
    <property type="molecule type" value="Transcribed_RNA"/>
</dbReference>
<evidence type="ECO:0000313" key="1">
    <source>
        <dbReference type="EMBL" id="CAE0296400.1"/>
    </source>
</evidence>
<name>A0A7S3MEZ6_9STRA</name>
<protein>
    <submittedName>
        <fullName evidence="1">Uncharacterized protein</fullName>
    </submittedName>
</protein>
<dbReference type="AlphaFoldDB" id="A0A7S3MEZ6"/>
<sequence>MSRYLVQSMLTRAVKTGRVMSIRPLSVTPSSTGTRIGYECLGYSDLYTERSIITKSLASGCKTIVTKSRPGFVQTYELLCDLTEDEECQPASLFLGHIFAAGSNETRLSELDDIYNTIRTIHRPLNFINMPIGAGHWELDTIRTNLQTLRSSEHITKHSTCKVGIDLDAASLTNASAKDVIRLIDDVLQPLVDAGELESLSVATNAFTYAQSKLIFNWATTQNQTAANEPKLLVIATDTMRSHAKRPGLLQSDYSFNLPHPLGPVVTPFAKKDTKDFKVSLDAVQKSAEVQALIQRVSAATDNLNMHLNKCMHIEKTFLGKISEEDAALVPRSEVLLGHMLAASLAQFKYPEEWQFYLRTEIEPKLADGLAAMKNRSDAHDDFASLYRPVVKNLLSSFRHLLQEIALLRSQEVLELIQTNSSGAPDAPIVSSSLPETLAKFTAQWSGAHFVTLPHTTVDIAKWGDAPVTHGLPPSTMLADALYANLRSKLEEEAK</sequence>
<proteinExistence type="predicted"/>
<organism evidence="1">
    <name type="scientific">Spumella elongata</name>
    <dbReference type="NCBI Taxonomy" id="89044"/>
    <lineage>
        <taxon>Eukaryota</taxon>
        <taxon>Sar</taxon>
        <taxon>Stramenopiles</taxon>
        <taxon>Ochrophyta</taxon>
        <taxon>Chrysophyceae</taxon>
        <taxon>Chromulinales</taxon>
        <taxon>Chromulinaceae</taxon>
        <taxon>Spumella</taxon>
    </lineage>
</organism>
<gene>
    <name evidence="1" type="ORF">SELO1098_LOCUS25252</name>
</gene>
<reference evidence="1" key="1">
    <citation type="submission" date="2021-01" db="EMBL/GenBank/DDBJ databases">
        <authorList>
            <person name="Corre E."/>
            <person name="Pelletier E."/>
            <person name="Niang G."/>
            <person name="Scheremetjew M."/>
            <person name="Finn R."/>
            <person name="Kale V."/>
            <person name="Holt S."/>
            <person name="Cochrane G."/>
            <person name="Meng A."/>
            <person name="Brown T."/>
            <person name="Cohen L."/>
        </authorList>
    </citation>
    <scope>NUCLEOTIDE SEQUENCE</scope>
    <source>
        <strain evidence="1">CCAP 955/1</strain>
    </source>
</reference>